<organism evidence="1 2">
    <name type="scientific">Thermopolyspora flexuosa</name>
    <dbReference type="NCBI Taxonomy" id="103836"/>
    <lineage>
        <taxon>Bacteria</taxon>
        <taxon>Bacillati</taxon>
        <taxon>Actinomycetota</taxon>
        <taxon>Actinomycetes</taxon>
        <taxon>Streptosporangiales</taxon>
        <taxon>Streptosporangiaceae</taxon>
        <taxon>Thermopolyspora</taxon>
    </lineage>
</organism>
<comment type="caution">
    <text evidence="1">The sequence shown here is derived from an EMBL/GenBank/DDBJ whole genome shotgun (WGS) entry which is preliminary data.</text>
</comment>
<keyword evidence="2" id="KW-1185">Reference proteome</keyword>
<dbReference type="RefSeq" id="WP_170198871.1">
    <property type="nucleotide sequence ID" value="NZ_BMPV01000005.1"/>
</dbReference>
<name>A0A543J1M0_9ACTN</name>
<dbReference type="EMBL" id="VFPQ01000001">
    <property type="protein sequence ID" value="TQM76719.1"/>
    <property type="molecule type" value="Genomic_DNA"/>
</dbReference>
<accession>A0A543J1M0</accession>
<reference evidence="1 2" key="1">
    <citation type="submission" date="2019-06" db="EMBL/GenBank/DDBJ databases">
        <title>Sequencing the genomes of 1000 actinobacteria strains.</title>
        <authorList>
            <person name="Klenk H.-P."/>
        </authorList>
    </citation>
    <scope>NUCLEOTIDE SEQUENCE [LARGE SCALE GENOMIC DNA]</scope>
    <source>
        <strain evidence="1 2">DSM 43186</strain>
    </source>
</reference>
<evidence type="ECO:0000313" key="1">
    <source>
        <dbReference type="EMBL" id="TQM76719.1"/>
    </source>
</evidence>
<dbReference type="AlphaFoldDB" id="A0A543J1M0"/>
<protein>
    <submittedName>
        <fullName evidence="1">Uncharacterized protein</fullName>
    </submittedName>
</protein>
<evidence type="ECO:0000313" key="2">
    <source>
        <dbReference type="Proteomes" id="UP000319213"/>
    </source>
</evidence>
<sequence>MGEHVHVRVNAGVAVSDAGELVETFRCGCGATWTRVYRVEEGEPER</sequence>
<gene>
    <name evidence="1" type="ORF">FHX40_3465</name>
</gene>
<dbReference type="Proteomes" id="UP000319213">
    <property type="component" value="Unassembled WGS sequence"/>
</dbReference>
<proteinExistence type="predicted"/>